<dbReference type="OrthoDB" id="10238327at2759"/>
<keyword evidence="1" id="KW-1133">Transmembrane helix</keyword>
<keyword evidence="1" id="KW-0472">Membrane</keyword>
<dbReference type="InterPro" id="IPR032675">
    <property type="entry name" value="LRR_dom_sf"/>
</dbReference>
<protein>
    <submittedName>
        <fullName evidence="3">Uncharacterized protein</fullName>
    </submittedName>
</protein>
<dbReference type="Proteomes" id="UP000663879">
    <property type="component" value="Unassembled WGS sequence"/>
</dbReference>
<evidence type="ECO:0000256" key="2">
    <source>
        <dbReference type="SAM" id="SignalP"/>
    </source>
</evidence>
<evidence type="ECO:0000313" key="4">
    <source>
        <dbReference type="Proteomes" id="UP000663879"/>
    </source>
</evidence>
<dbReference type="EMBL" id="CAJNOC010000736">
    <property type="protein sequence ID" value="CAF0797648.1"/>
    <property type="molecule type" value="Genomic_DNA"/>
</dbReference>
<reference evidence="3" key="1">
    <citation type="submission" date="2021-02" db="EMBL/GenBank/DDBJ databases">
        <authorList>
            <person name="Nowell W R."/>
        </authorList>
    </citation>
    <scope>NUCLEOTIDE SEQUENCE</scope>
    <source>
        <strain evidence="3">Ploen Becks lab</strain>
    </source>
</reference>
<organism evidence="3 4">
    <name type="scientific">Brachionus calyciflorus</name>
    <dbReference type="NCBI Taxonomy" id="104777"/>
    <lineage>
        <taxon>Eukaryota</taxon>
        <taxon>Metazoa</taxon>
        <taxon>Spiralia</taxon>
        <taxon>Gnathifera</taxon>
        <taxon>Rotifera</taxon>
        <taxon>Eurotatoria</taxon>
        <taxon>Monogononta</taxon>
        <taxon>Pseudotrocha</taxon>
        <taxon>Ploima</taxon>
        <taxon>Brachionidae</taxon>
        <taxon>Brachionus</taxon>
    </lineage>
</organism>
<keyword evidence="2" id="KW-0732">Signal</keyword>
<feature type="transmembrane region" description="Helical" evidence="1">
    <location>
        <begin position="416"/>
        <end position="439"/>
    </location>
</feature>
<keyword evidence="1" id="KW-0812">Transmembrane</keyword>
<evidence type="ECO:0000313" key="3">
    <source>
        <dbReference type="EMBL" id="CAF0797648.1"/>
    </source>
</evidence>
<dbReference type="Gene3D" id="3.80.10.10">
    <property type="entry name" value="Ribonuclease Inhibitor"/>
    <property type="match status" value="1"/>
</dbReference>
<dbReference type="AlphaFoldDB" id="A0A813SNJ8"/>
<sequence length="459" mass="53382">MFLILIKFFLLKSSLALLSLQCQEKCTVDHTLISFCCTNGKLSSENLKLCYSEHSSNKQSIFNLNLINISLTDNDPLDLNYLSNFTEKILINKTNISELPKINNLNNLKILKINSHKIYHLVKSDFGPSSLEIIDLAEGYINLIKNDFFIKFENLKEVNLQRNIIYDIGQLKFNSNFIRLIDFSFQKVNGLKYFDGIYFLNKNSDPRLVINFDSNQIHKFPKILGNLRNIYYYKIGHQFNQDSLLNTHFISISDDGPIVIENFEIYDQHFLVNKDYKHFQCLLDYGVIKNVILSGQTKHKYTHHITKKNFDFENCKIYVSTSTAATSNFFTEKDNTTISITIKNNATKTQIAETIKSTASFRNKEATLNSTLRLLTAQSTKLLKLTSYIFSIKQSQKIENSFRNRILDYIMDNPGVVVSIFALIFIFFLFLFVCFDYAIERINLKKIFYFRSKSRGRPQ</sequence>
<feature type="chain" id="PRO_5032295782" evidence="2">
    <location>
        <begin position="17"/>
        <end position="459"/>
    </location>
</feature>
<comment type="caution">
    <text evidence="3">The sequence shown here is derived from an EMBL/GenBank/DDBJ whole genome shotgun (WGS) entry which is preliminary data.</text>
</comment>
<proteinExistence type="predicted"/>
<feature type="signal peptide" evidence="2">
    <location>
        <begin position="1"/>
        <end position="16"/>
    </location>
</feature>
<gene>
    <name evidence="3" type="ORF">OXX778_LOCUS6298</name>
</gene>
<dbReference type="SUPFAM" id="SSF52058">
    <property type="entry name" value="L domain-like"/>
    <property type="match status" value="1"/>
</dbReference>
<evidence type="ECO:0000256" key="1">
    <source>
        <dbReference type="SAM" id="Phobius"/>
    </source>
</evidence>
<accession>A0A813SNJ8</accession>
<name>A0A813SNJ8_9BILA</name>
<keyword evidence="4" id="KW-1185">Reference proteome</keyword>